<evidence type="ECO:0000313" key="2">
    <source>
        <dbReference type="EMBL" id="GAA3022823.1"/>
    </source>
</evidence>
<accession>A0ABP6KSC2</accession>
<comment type="caution">
    <text evidence="2">The sequence shown here is derived from an EMBL/GenBank/DDBJ whole genome shotgun (WGS) entry which is preliminary data.</text>
</comment>
<dbReference type="InterPro" id="IPR002508">
    <property type="entry name" value="MurNAc-LAA_cat"/>
</dbReference>
<dbReference type="PROSITE" id="PS51257">
    <property type="entry name" value="PROKAR_LIPOPROTEIN"/>
    <property type="match status" value="1"/>
</dbReference>
<dbReference type="Proteomes" id="UP001501035">
    <property type="component" value="Unassembled WGS sequence"/>
</dbReference>
<evidence type="ECO:0000313" key="3">
    <source>
        <dbReference type="Proteomes" id="UP001501035"/>
    </source>
</evidence>
<evidence type="ECO:0000259" key="1">
    <source>
        <dbReference type="Pfam" id="PF01520"/>
    </source>
</evidence>
<protein>
    <recommendedName>
        <fullName evidence="1">MurNAc-LAA domain-containing protein</fullName>
    </recommendedName>
</protein>
<dbReference type="EMBL" id="BAAAVS010000001">
    <property type="protein sequence ID" value="GAA3022823.1"/>
    <property type="molecule type" value="Genomic_DNA"/>
</dbReference>
<dbReference type="Pfam" id="PF01520">
    <property type="entry name" value="Amidase_3"/>
    <property type="match status" value="1"/>
</dbReference>
<name>A0ABP6KSC2_9ACTN</name>
<keyword evidence="3" id="KW-1185">Reference proteome</keyword>
<gene>
    <name evidence="2" type="ORF">GCM10010528_01150</name>
</gene>
<dbReference type="Gene3D" id="3.40.630.40">
    <property type="entry name" value="Zn-dependent exopeptidases"/>
    <property type="match status" value="1"/>
</dbReference>
<dbReference type="SUPFAM" id="SSF53187">
    <property type="entry name" value="Zn-dependent exopeptidases"/>
    <property type="match status" value="1"/>
</dbReference>
<proteinExistence type="predicted"/>
<organism evidence="2 3">
    <name type="scientific">Gordonia defluvii</name>
    <dbReference type="NCBI Taxonomy" id="283718"/>
    <lineage>
        <taxon>Bacteria</taxon>
        <taxon>Bacillati</taxon>
        <taxon>Actinomycetota</taxon>
        <taxon>Actinomycetes</taxon>
        <taxon>Mycobacteriales</taxon>
        <taxon>Gordoniaceae</taxon>
        <taxon>Gordonia</taxon>
    </lineage>
</organism>
<sequence length="259" mass="26419">MRVALAVGCSALAVAGCGGEPVGSATSHASPGSSSLLPCAPRVVALDPGHNPVRIGSFDATTGVAQIDYPNGAEDGNVFAVAQQVAATLRGRGYRVVLLKRSPRESVSYRERVSRAEQAGAAIAVSIHTSPGVNAVFPQRVGLYRTGMGADGQPRRVVFTNPATAASSQRYAAAMAQARSKAEGHRVVVRDNDFGGRAPLWAGNIPVVSLLAVNTPWVYNEFGPAGGSGGSTPVPAAALSAYARGISDGVATALPRNCS</sequence>
<feature type="domain" description="MurNAc-LAA" evidence="1">
    <location>
        <begin position="44"/>
        <end position="130"/>
    </location>
</feature>
<reference evidence="3" key="1">
    <citation type="journal article" date="2019" name="Int. J. Syst. Evol. Microbiol.">
        <title>The Global Catalogue of Microorganisms (GCM) 10K type strain sequencing project: providing services to taxonomists for standard genome sequencing and annotation.</title>
        <authorList>
            <consortium name="The Broad Institute Genomics Platform"/>
            <consortium name="The Broad Institute Genome Sequencing Center for Infectious Disease"/>
            <person name="Wu L."/>
            <person name="Ma J."/>
        </authorList>
    </citation>
    <scope>NUCLEOTIDE SEQUENCE [LARGE SCALE GENOMIC DNA]</scope>
    <source>
        <strain evidence="3">JCM 14234</strain>
    </source>
</reference>
<dbReference type="RefSeq" id="WP_290703483.1">
    <property type="nucleotide sequence ID" value="NZ_BAAAVS010000001.1"/>
</dbReference>